<dbReference type="InterPro" id="IPR017972">
    <property type="entry name" value="Cyt_P450_CS"/>
</dbReference>
<evidence type="ECO:0000256" key="3">
    <source>
        <dbReference type="ARBA" id="ARBA00022723"/>
    </source>
</evidence>
<keyword evidence="9" id="KW-1185">Reference proteome</keyword>
<dbReference type="PRINTS" id="PR00359">
    <property type="entry name" value="BP450"/>
</dbReference>
<evidence type="ECO:0000256" key="4">
    <source>
        <dbReference type="ARBA" id="ARBA00023002"/>
    </source>
</evidence>
<evidence type="ECO:0000256" key="6">
    <source>
        <dbReference type="ARBA" id="ARBA00023033"/>
    </source>
</evidence>
<sequence>MNSPNIGKDHKEDCPFHQKRSQIEKIGKEYQPFVSPQLQEPYLFYKRARKEGPIFYSSLLKGYVVTRYDDIISVLKDPTIFSSRDALQEIIEFTPETFEVLRQGFPFVPDLVNSDGDRHKLLRAPLQKVFAPARIKNLSASITAIANRLIDGFINDGKTDIITQFAYPLPLEVIFTLYGVPLEMIPDFKRWGYDNTKLVSSVLEPEEQVKCARSVVEMQYAIAKLIKEKRQAPQNDLISELQDSELTINDMVIVLSGLIIAGHKTTSHLIGNTLKILLEQPTYWQAICEDSSIIPGVLEEALRYDATVPGMVRTTNEEVNISGVKLPTNSKLFLMYASGNRDEDHYEDAQKFNIQRFQNKSSDHLAFGHGVHRCIGSHLALLEARIAFELLSTRLRNPRITSNQKLEYIPTLMTRGFKNLTIEWDMSL</sequence>
<dbReference type="GO" id="GO:0004497">
    <property type="term" value="F:monooxygenase activity"/>
    <property type="evidence" value="ECO:0007669"/>
    <property type="project" value="UniProtKB-KW"/>
</dbReference>
<evidence type="ECO:0000313" key="8">
    <source>
        <dbReference type="EMBL" id="KST66132.1"/>
    </source>
</evidence>
<reference evidence="8 9" key="1">
    <citation type="journal article" date="2015" name="Genome Announc.">
        <title>Draft Genome of the Euendolithic (true boring) Cyanobacterium Mastigocoleus testarum strain BC008.</title>
        <authorList>
            <person name="Guida B.S."/>
            <person name="Garcia-Pichel F."/>
        </authorList>
    </citation>
    <scope>NUCLEOTIDE SEQUENCE [LARGE SCALE GENOMIC DNA]</scope>
    <source>
        <strain evidence="8 9">BC008</strain>
    </source>
</reference>
<dbReference type="PANTHER" id="PTHR46696:SF1">
    <property type="entry name" value="CYTOCHROME P450 YJIB-RELATED"/>
    <property type="match status" value="1"/>
</dbReference>
<dbReference type="RefSeq" id="WP_027842067.1">
    <property type="nucleotide sequence ID" value="NZ_LMTZ01000099.1"/>
</dbReference>
<evidence type="ECO:0000256" key="2">
    <source>
        <dbReference type="ARBA" id="ARBA00022617"/>
    </source>
</evidence>
<dbReference type="EMBL" id="LMTZ01000099">
    <property type="protein sequence ID" value="KST66132.1"/>
    <property type="molecule type" value="Genomic_DNA"/>
</dbReference>
<keyword evidence="4 7" id="KW-0560">Oxidoreductase</keyword>
<organism evidence="8 9">
    <name type="scientific">Mastigocoleus testarum BC008</name>
    <dbReference type="NCBI Taxonomy" id="371196"/>
    <lineage>
        <taxon>Bacteria</taxon>
        <taxon>Bacillati</taxon>
        <taxon>Cyanobacteriota</taxon>
        <taxon>Cyanophyceae</taxon>
        <taxon>Nostocales</taxon>
        <taxon>Hapalosiphonaceae</taxon>
        <taxon>Mastigocoleus</taxon>
    </lineage>
</organism>
<dbReference type="GO" id="GO:0020037">
    <property type="term" value="F:heme binding"/>
    <property type="evidence" value="ECO:0007669"/>
    <property type="project" value="InterPro"/>
</dbReference>
<comment type="similarity">
    <text evidence="1 7">Belongs to the cytochrome P450 family.</text>
</comment>
<dbReference type="GO" id="GO:0005506">
    <property type="term" value="F:iron ion binding"/>
    <property type="evidence" value="ECO:0007669"/>
    <property type="project" value="InterPro"/>
</dbReference>
<dbReference type="SUPFAM" id="SSF48264">
    <property type="entry name" value="Cytochrome P450"/>
    <property type="match status" value="1"/>
</dbReference>
<evidence type="ECO:0000256" key="7">
    <source>
        <dbReference type="RuleBase" id="RU000461"/>
    </source>
</evidence>
<dbReference type="PROSITE" id="PS00086">
    <property type="entry name" value="CYTOCHROME_P450"/>
    <property type="match status" value="1"/>
</dbReference>
<dbReference type="FunFam" id="1.10.630.10:FF:000018">
    <property type="entry name" value="Cytochrome P450 monooxygenase"/>
    <property type="match status" value="1"/>
</dbReference>
<evidence type="ECO:0000256" key="1">
    <source>
        <dbReference type="ARBA" id="ARBA00010617"/>
    </source>
</evidence>
<comment type="caution">
    <text evidence="8">The sequence shown here is derived from an EMBL/GenBank/DDBJ whole genome shotgun (WGS) entry which is preliminary data.</text>
</comment>
<dbReference type="InterPro" id="IPR001128">
    <property type="entry name" value="Cyt_P450"/>
</dbReference>
<proteinExistence type="inferred from homology"/>
<accession>A0A0V7ZN60</accession>
<evidence type="ECO:0000313" key="9">
    <source>
        <dbReference type="Proteomes" id="UP000053372"/>
    </source>
</evidence>
<dbReference type="Pfam" id="PF00067">
    <property type="entry name" value="p450"/>
    <property type="match status" value="1"/>
</dbReference>
<keyword evidence="2 7" id="KW-0349">Heme</keyword>
<dbReference type="OrthoDB" id="9801155at2"/>
<protein>
    <submittedName>
        <fullName evidence="8">Cytochrome</fullName>
    </submittedName>
</protein>
<gene>
    <name evidence="8" type="ORF">BC008_24455</name>
</gene>
<dbReference type="InterPro" id="IPR036396">
    <property type="entry name" value="Cyt_P450_sf"/>
</dbReference>
<dbReference type="PANTHER" id="PTHR46696">
    <property type="entry name" value="P450, PUTATIVE (EUROFUNG)-RELATED"/>
    <property type="match status" value="1"/>
</dbReference>
<dbReference type="GO" id="GO:0016705">
    <property type="term" value="F:oxidoreductase activity, acting on paired donors, with incorporation or reduction of molecular oxygen"/>
    <property type="evidence" value="ECO:0007669"/>
    <property type="project" value="InterPro"/>
</dbReference>
<dbReference type="AlphaFoldDB" id="A0A0V7ZN60"/>
<evidence type="ECO:0000256" key="5">
    <source>
        <dbReference type="ARBA" id="ARBA00023004"/>
    </source>
</evidence>
<dbReference type="Proteomes" id="UP000053372">
    <property type="component" value="Unassembled WGS sequence"/>
</dbReference>
<keyword evidence="6 7" id="KW-0503">Monooxygenase</keyword>
<dbReference type="Gene3D" id="1.10.630.10">
    <property type="entry name" value="Cytochrome P450"/>
    <property type="match status" value="1"/>
</dbReference>
<keyword evidence="3 7" id="KW-0479">Metal-binding</keyword>
<keyword evidence="5 7" id="KW-0408">Iron</keyword>
<dbReference type="InterPro" id="IPR002397">
    <property type="entry name" value="Cyt_P450_B"/>
</dbReference>
<name>A0A0V7ZN60_9CYAN</name>